<name>A0A1F5VDP4_9BACT</name>
<proteinExistence type="predicted"/>
<accession>A0A1F5VDP4</accession>
<comment type="caution">
    <text evidence="2">The sequence shown here is derived from an EMBL/GenBank/DDBJ whole genome shotgun (WGS) entry which is preliminary data.</text>
</comment>
<dbReference type="InterPro" id="IPR043519">
    <property type="entry name" value="NT_sf"/>
</dbReference>
<dbReference type="AlphaFoldDB" id="A0A1F5VDP4"/>
<evidence type="ECO:0000313" key="3">
    <source>
        <dbReference type="Proteomes" id="UP000178943"/>
    </source>
</evidence>
<organism evidence="2 3">
    <name type="scientific">Candidatus Fischerbacteria bacterium RBG_13_37_8</name>
    <dbReference type="NCBI Taxonomy" id="1817863"/>
    <lineage>
        <taxon>Bacteria</taxon>
        <taxon>Candidatus Fischeribacteriota</taxon>
    </lineage>
</organism>
<dbReference type="Proteomes" id="UP000178943">
    <property type="component" value="Unassembled WGS sequence"/>
</dbReference>
<dbReference type="Gene3D" id="3.30.460.10">
    <property type="entry name" value="Beta Polymerase, domain 2"/>
    <property type="match status" value="1"/>
</dbReference>
<reference evidence="2 3" key="1">
    <citation type="journal article" date="2016" name="Nat. Commun.">
        <title>Thousands of microbial genomes shed light on interconnected biogeochemical processes in an aquifer system.</title>
        <authorList>
            <person name="Anantharaman K."/>
            <person name="Brown C.T."/>
            <person name="Hug L.A."/>
            <person name="Sharon I."/>
            <person name="Castelle C.J."/>
            <person name="Probst A.J."/>
            <person name="Thomas B.C."/>
            <person name="Singh A."/>
            <person name="Wilkins M.J."/>
            <person name="Karaoz U."/>
            <person name="Brodie E.L."/>
            <person name="Williams K.H."/>
            <person name="Hubbard S.S."/>
            <person name="Banfield J.F."/>
        </authorList>
    </citation>
    <scope>NUCLEOTIDE SEQUENCE [LARGE SCALE GENOMIC DNA]</scope>
</reference>
<gene>
    <name evidence="2" type="ORF">A2Y62_05820</name>
</gene>
<dbReference type="SUPFAM" id="SSF81301">
    <property type="entry name" value="Nucleotidyltransferase"/>
    <property type="match status" value="1"/>
</dbReference>
<feature type="domain" description="Polymerase beta nucleotidyltransferase" evidence="1">
    <location>
        <begin position="28"/>
        <end position="109"/>
    </location>
</feature>
<dbReference type="CDD" id="cd05403">
    <property type="entry name" value="NT_KNTase_like"/>
    <property type="match status" value="1"/>
</dbReference>
<evidence type="ECO:0000259" key="1">
    <source>
        <dbReference type="Pfam" id="PF18765"/>
    </source>
</evidence>
<sequence length="113" mass="12883">MGIIQTIEKQKRNFQQKLINKALRDAQHIARILVKQFGAKEIILYGSLAKAKYFDTFSDIDLVAKGLGANYLKAYGYCLQLTKFNLDLKAYEDIPLTFRKKIANKGIVINATR</sequence>
<dbReference type="EMBL" id="MFGW01000197">
    <property type="protein sequence ID" value="OGF61388.1"/>
    <property type="molecule type" value="Genomic_DNA"/>
</dbReference>
<protein>
    <recommendedName>
        <fullName evidence="1">Polymerase beta nucleotidyltransferase domain-containing protein</fullName>
    </recommendedName>
</protein>
<dbReference type="Pfam" id="PF18765">
    <property type="entry name" value="Polbeta"/>
    <property type="match status" value="1"/>
</dbReference>
<dbReference type="InterPro" id="IPR041633">
    <property type="entry name" value="Polbeta"/>
</dbReference>
<evidence type="ECO:0000313" key="2">
    <source>
        <dbReference type="EMBL" id="OGF61388.1"/>
    </source>
</evidence>